<evidence type="ECO:0000313" key="5">
    <source>
        <dbReference type="EMBL" id="MPL68781.1"/>
    </source>
</evidence>
<feature type="transmembrane region" description="Helical" evidence="3">
    <location>
        <begin position="12"/>
        <end position="33"/>
    </location>
</feature>
<sequence length="466" mass="50465">MSLLKNTRLQTKLIVSFILSSLMTLGVGVFAVFELGKVNNADTILYERATVPMADLLKLAVGFQRIRVNMEGIVGASSDAEVKQRTAQIEALRKEIDESSKAVEKTLISAKAKQIIEEYKVHRAAFRGMTDKVLKLKQAGDSAGAEAYLDSEGNKLADQYQDSINRLVESKEEQGHLLAQSNDELADFSKKMIFAAIAIGFMLSVGQGILLTREVMRQLGEDPGYLAEVAGKIADGDLNVTFRPQKKPGGVYHVLQNMVGTMKDKIAEAEQKSAEASEQAHHAEIATQEAQAAKVQAERAKAEGMLQAAHQLESVVEVVSTATEQLSALITQSSNGAEEQSRRVSVTSSAMDEMNATVGEVAENAAKASDTSDTARTKAQEGAQLVRNVVSDITEVQKQSLEVKADMATLGKQADGIGQIMSVISDIAIRPTCWPLMPPLRPLGLAMPGAALPWWPMRCASWRKRP</sequence>
<protein>
    <recommendedName>
        <fullName evidence="4">Methyl-accepting transducer domain-containing protein</fullName>
    </recommendedName>
</protein>
<evidence type="ECO:0000256" key="1">
    <source>
        <dbReference type="ARBA" id="ARBA00022500"/>
    </source>
</evidence>
<dbReference type="AlphaFoldDB" id="A0A644TSX3"/>
<dbReference type="InterPro" id="IPR047347">
    <property type="entry name" value="YvaQ-like_sensor"/>
</dbReference>
<evidence type="ECO:0000256" key="3">
    <source>
        <dbReference type="SAM" id="Phobius"/>
    </source>
</evidence>
<accession>A0A644TSX3</accession>
<evidence type="ECO:0000256" key="2">
    <source>
        <dbReference type="SAM" id="Coils"/>
    </source>
</evidence>
<comment type="caution">
    <text evidence="5">The sequence shown here is derived from an EMBL/GenBank/DDBJ whole genome shotgun (WGS) entry which is preliminary data.</text>
</comment>
<feature type="domain" description="Methyl-accepting transducer" evidence="4">
    <location>
        <begin position="315"/>
        <end position="428"/>
    </location>
</feature>
<dbReference type="GO" id="GO:0006935">
    <property type="term" value="P:chemotaxis"/>
    <property type="evidence" value="ECO:0007669"/>
    <property type="project" value="UniProtKB-KW"/>
</dbReference>
<dbReference type="GO" id="GO:0005886">
    <property type="term" value="C:plasma membrane"/>
    <property type="evidence" value="ECO:0007669"/>
    <property type="project" value="TreeGrafter"/>
</dbReference>
<dbReference type="PROSITE" id="PS50111">
    <property type="entry name" value="CHEMOTAXIS_TRANSDUC_2"/>
    <property type="match status" value="1"/>
</dbReference>
<dbReference type="PANTHER" id="PTHR43531:SF11">
    <property type="entry name" value="METHYL-ACCEPTING CHEMOTAXIS PROTEIN 3"/>
    <property type="match status" value="1"/>
</dbReference>
<gene>
    <name evidence="5" type="ORF">SDC9_14510</name>
</gene>
<feature type="coiled-coil region" evidence="2">
    <location>
        <begin position="252"/>
        <end position="305"/>
    </location>
</feature>
<dbReference type="CDD" id="cd19411">
    <property type="entry name" value="MCP2201-like_sensor"/>
    <property type="match status" value="1"/>
</dbReference>
<dbReference type="Gene3D" id="1.10.287.950">
    <property type="entry name" value="Methyl-accepting chemotaxis protein"/>
    <property type="match status" value="1"/>
</dbReference>
<keyword evidence="1" id="KW-0145">Chemotaxis</keyword>
<dbReference type="InterPro" id="IPR051310">
    <property type="entry name" value="MCP_chemotaxis"/>
</dbReference>
<dbReference type="InterPro" id="IPR024478">
    <property type="entry name" value="HlyB_4HB_MCP"/>
</dbReference>
<dbReference type="GO" id="GO:0004888">
    <property type="term" value="F:transmembrane signaling receptor activity"/>
    <property type="evidence" value="ECO:0007669"/>
    <property type="project" value="TreeGrafter"/>
</dbReference>
<dbReference type="GO" id="GO:0007165">
    <property type="term" value="P:signal transduction"/>
    <property type="evidence" value="ECO:0007669"/>
    <property type="project" value="InterPro"/>
</dbReference>
<dbReference type="EMBL" id="VSSQ01000043">
    <property type="protein sequence ID" value="MPL68781.1"/>
    <property type="molecule type" value="Genomic_DNA"/>
</dbReference>
<proteinExistence type="predicted"/>
<organism evidence="5">
    <name type="scientific">bioreactor metagenome</name>
    <dbReference type="NCBI Taxonomy" id="1076179"/>
    <lineage>
        <taxon>unclassified sequences</taxon>
        <taxon>metagenomes</taxon>
        <taxon>ecological metagenomes</taxon>
    </lineage>
</organism>
<name>A0A644TSX3_9ZZZZ</name>
<reference evidence="5" key="1">
    <citation type="submission" date="2019-08" db="EMBL/GenBank/DDBJ databases">
        <authorList>
            <person name="Kucharzyk K."/>
            <person name="Murdoch R.W."/>
            <person name="Higgins S."/>
            <person name="Loffler F."/>
        </authorList>
    </citation>
    <scope>NUCLEOTIDE SEQUENCE</scope>
</reference>
<dbReference type="SUPFAM" id="SSF58104">
    <property type="entry name" value="Methyl-accepting chemotaxis protein (MCP) signaling domain"/>
    <property type="match status" value="1"/>
</dbReference>
<keyword evidence="2" id="KW-0175">Coiled coil</keyword>
<dbReference type="PANTHER" id="PTHR43531">
    <property type="entry name" value="PROTEIN ICFG"/>
    <property type="match status" value="1"/>
</dbReference>
<keyword evidence="3" id="KW-0812">Transmembrane</keyword>
<evidence type="ECO:0000259" key="4">
    <source>
        <dbReference type="PROSITE" id="PS50111"/>
    </source>
</evidence>
<keyword evidence="3" id="KW-1133">Transmembrane helix</keyword>
<keyword evidence="3" id="KW-0472">Membrane</keyword>
<dbReference type="Pfam" id="PF12729">
    <property type="entry name" value="4HB_MCP_1"/>
    <property type="match status" value="1"/>
</dbReference>
<dbReference type="InterPro" id="IPR004089">
    <property type="entry name" value="MCPsignal_dom"/>
</dbReference>